<gene>
    <name evidence="2" type="ORF">CP97_14932</name>
</gene>
<evidence type="ECO:0000313" key="2">
    <source>
        <dbReference type="EMBL" id="ANC50621.1"/>
    </source>
</evidence>
<accession>A0A168M4Z1</accession>
<dbReference type="Proteomes" id="UP000059113">
    <property type="component" value="Plasmid"/>
</dbReference>
<protein>
    <submittedName>
        <fullName evidence="2">Photosystem reaction center subunit H</fullName>
    </submittedName>
</protein>
<feature type="domain" description="PRC-barrel" evidence="1">
    <location>
        <begin position="15"/>
        <end position="88"/>
    </location>
</feature>
<dbReference type="AlphaFoldDB" id="A0A168M4Z1"/>
<organism evidence="2 3">
    <name type="scientific">Aurantiacibacter atlanticus</name>
    <dbReference type="NCBI Taxonomy" id="1648404"/>
    <lineage>
        <taxon>Bacteria</taxon>
        <taxon>Pseudomonadati</taxon>
        <taxon>Pseudomonadota</taxon>
        <taxon>Alphaproteobacteria</taxon>
        <taxon>Sphingomonadales</taxon>
        <taxon>Erythrobacteraceae</taxon>
        <taxon>Aurantiacibacter</taxon>
    </lineage>
</organism>
<evidence type="ECO:0000313" key="3">
    <source>
        <dbReference type="Proteomes" id="UP000059113"/>
    </source>
</evidence>
<geneLocation type="plasmid" evidence="3"/>
<proteinExistence type="predicted"/>
<dbReference type="InterPro" id="IPR011033">
    <property type="entry name" value="PRC_barrel-like_sf"/>
</dbReference>
<dbReference type="OrthoDB" id="7274881at2"/>
<keyword evidence="2" id="KW-0614">Plasmid</keyword>
<dbReference type="InterPro" id="IPR027275">
    <property type="entry name" value="PRC-brl_dom"/>
</dbReference>
<dbReference type="KEGG" id="ery:CP97_14932"/>
<dbReference type="EMBL" id="CP015441">
    <property type="protein sequence ID" value="ANC50621.1"/>
    <property type="molecule type" value="Genomic_DNA"/>
</dbReference>
<name>A0A168M4Z1_9SPHN</name>
<reference evidence="2 3" key="1">
    <citation type="submission" date="2016-04" db="EMBL/GenBank/DDBJ databases">
        <title>The complete genome sequence of Erythrobacter atlanticus s21-N3.</title>
        <authorList>
            <person name="Wang W."/>
            <person name="Wang L."/>
            <person name="Zhuang L."/>
            <person name="Shao Z."/>
        </authorList>
    </citation>
    <scope>NUCLEOTIDE SEQUENCE [LARGE SCALE GENOMIC DNA]</scope>
    <source>
        <strain evidence="3">s21-N3</strain>
        <plasmid evidence="3">Plasmid</plasmid>
    </source>
</reference>
<evidence type="ECO:0000259" key="1">
    <source>
        <dbReference type="Pfam" id="PF05239"/>
    </source>
</evidence>
<dbReference type="PANTHER" id="PTHR36505">
    <property type="entry name" value="BLR1072 PROTEIN"/>
    <property type="match status" value="1"/>
</dbReference>
<dbReference type="RefSeq" id="WP_063612596.1">
    <property type="nucleotide sequence ID" value="NZ_CP015441.1"/>
</dbReference>
<dbReference type="Pfam" id="PF05239">
    <property type="entry name" value="PRC"/>
    <property type="match status" value="1"/>
</dbReference>
<dbReference type="SUPFAM" id="SSF50346">
    <property type="entry name" value="PRC-barrel domain"/>
    <property type="match status" value="1"/>
</dbReference>
<keyword evidence="3" id="KW-1185">Reference proteome</keyword>
<dbReference type="Gene3D" id="2.30.30.240">
    <property type="entry name" value="PRC-barrel domain"/>
    <property type="match status" value="1"/>
</dbReference>
<sequence>MQTQTQTSQECISSDRVEGTAVYGSDGDKIGSVDCIMIEKRSGQAREAILDVGGFLGMGGSRHAVPWQKLDYDVDQGGYKLDVTEEQLKEAPSFQDSDREQALSDRTHRAAVYDYYATPVYW</sequence>
<dbReference type="PANTHER" id="PTHR36505:SF1">
    <property type="entry name" value="BLR1072 PROTEIN"/>
    <property type="match status" value="1"/>
</dbReference>